<dbReference type="GO" id="GO:0006950">
    <property type="term" value="P:response to stress"/>
    <property type="evidence" value="ECO:0007669"/>
    <property type="project" value="TreeGrafter"/>
</dbReference>
<reference evidence="5" key="2">
    <citation type="submission" date="2020-09" db="EMBL/GenBank/DDBJ databases">
        <authorList>
            <person name="Sun Q."/>
            <person name="Zhou Y."/>
        </authorList>
    </citation>
    <scope>NUCLEOTIDE SEQUENCE</scope>
    <source>
        <strain evidence="5">CGMCC 1.15360</strain>
    </source>
</reference>
<dbReference type="PANTHER" id="PTHR33164:SF95">
    <property type="entry name" value="TRANSCRIPTIONAL REGULATOR"/>
    <property type="match status" value="1"/>
</dbReference>
<sequence>MDALHAEPDIDQATVASLIDYDRATIGAVLERLVAKGLVQRTVNPRDRRARTVRLTAEGETTLTALLPIVREVQDEIMCPLDSVQQALFKELATKATMRKDDG</sequence>
<dbReference type="AlphaFoldDB" id="A0A917DX46"/>
<keyword evidence="6" id="KW-1185">Reference proteome</keyword>
<reference evidence="5" key="1">
    <citation type="journal article" date="2014" name="Int. J. Syst. Evol. Microbiol.">
        <title>Complete genome sequence of Corynebacterium casei LMG S-19264T (=DSM 44701T), isolated from a smear-ripened cheese.</title>
        <authorList>
            <consortium name="US DOE Joint Genome Institute (JGI-PGF)"/>
            <person name="Walter F."/>
            <person name="Albersmeier A."/>
            <person name="Kalinowski J."/>
            <person name="Ruckert C."/>
        </authorList>
    </citation>
    <scope>NUCLEOTIDE SEQUENCE</scope>
    <source>
        <strain evidence="5">CGMCC 1.15360</strain>
    </source>
</reference>
<comment type="caution">
    <text evidence="5">The sequence shown here is derived from an EMBL/GenBank/DDBJ whole genome shotgun (WGS) entry which is preliminary data.</text>
</comment>
<keyword evidence="3" id="KW-0804">Transcription</keyword>
<dbReference type="SUPFAM" id="SSF46785">
    <property type="entry name" value="Winged helix' DNA-binding domain"/>
    <property type="match status" value="1"/>
</dbReference>
<dbReference type="Gene3D" id="1.10.10.10">
    <property type="entry name" value="Winged helix-like DNA-binding domain superfamily/Winged helix DNA-binding domain"/>
    <property type="match status" value="1"/>
</dbReference>
<dbReference type="InterPro" id="IPR036388">
    <property type="entry name" value="WH-like_DNA-bd_sf"/>
</dbReference>
<feature type="domain" description="HTH marR-type" evidence="4">
    <location>
        <begin position="1"/>
        <end position="98"/>
    </location>
</feature>
<dbReference type="InterPro" id="IPR039422">
    <property type="entry name" value="MarR/SlyA-like"/>
</dbReference>
<dbReference type="PROSITE" id="PS50995">
    <property type="entry name" value="HTH_MARR_2"/>
    <property type="match status" value="1"/>
</dbReference>
<dbReference type="InterPro" id="IPR023187">
    <property type="entry name" value="Tscrpt_reg_MarR-type_CS"/>
</dbReference>
<dbReference type="Proteomes" id="UP000612349">
    <property type="component" value="Unassembled WGS sequence"/>
</dbReference>
<dbReference type="Pfam" id="PF12802">
    <property type="entry name" value="MarR_2"/>
    <property type="match status" value="1"/>
</dbReference>
<evidence type="ECO:0000259" key="4">
    <source>
        <dbReference type="PROSITE" id="PS50995"/>
    </source>
</evidence>
<evidence type="ECO:0000256" key="3">
    <source>
        <dbReference type="ARBA" id="ARBA00023163"/>
    </source>
</evidence>
<protein>
    <recommendedName>
        <fullName evidence="4">HTH marR-type domain-containing protein</fullName>
    </recommendedName>
</protein>
<dbReference type="SMART" id="SM00347">
    <property type="entry name" value="HTH_MARR"/>
    <property type="match status" value="1"/>
</dbReference>
<keyword evidence="1" id="KW-0805">Transcription regulation</keyword>
<dbReference type="InterPro" id="IPR000835">
    <property type="entry name" value="HTH_MarR-typ"/>
</dbReference>
<dbReference type="EMBL" id="BMIP01000006">
    <property type="protein sequence ID" value="GGD75029.1"/>
    <property type="molecule type" value="Genomic_DNA"/>
</dbReference>
<dbReference type="PROSITE" id="PS01117">
    <property type="entry name" value="HTH_MARR_1"/>
    <property type="match status" value="1"/>
</dbReference>
<keyword evidence="2" id="KW-0238">DNA-binding</keyword>
<evidence type="ECO:0000256" key="1">
    <source>
        <dbReference type="ARBA" id="ARBA00023015"/>
    </source>
</evidence>
<name>A0A917DX46_9SPHN</name>
<organism evidence="5 6">
    <name type="scientific">Croceicoccus mobilis</name>
    <dbReference type="NCBI Taxonomy" id="1703339"/>
    <lineage>
        <taxon>Bacteria</taxon>
        <taxon>Pseudomonadati</taxon>
        <taxon>Pseudomonadota</taxon>
        <taxon>Alphaproteobacteria</taxon>
        <taxon>Sphingomonadales</taxon>
        <taxon>Erythrobacteraceae</taxon>
        <taxon>Croceicoccus</taxon>
    </lineage>
</organism>
<evidence type="ECO:0000313" key="5">
    <source>
        <dbReference type="EMBL" id="GGD75029.1"/>
    </source>
</evidence>
<evidence type="ECO:0000313" key="6">
    <source>
        <dbReference type="Proteomes" id="UP000612349"/>
    </source>
</evidence>
<accession>A0A917DX46</accession>
<evidence type="ECO:0000256" key="2">
    <source>
        <dbReference type="ARBA" id="ARBA00023125"/>
    </source>
</evidence>
<dbReference type="GO" id="GO:0003677">
    <property type="term" value="F:DNA binding"/>
    <property type="evidence" value="ECO:0007669"/>
    <property type="project" value="UniProtKB-KW"/>
</dbReference>
<dbReference type="PRINTS" id="PR00598">
    <property type="entry name" value="HTHMARR"/>
</dbReference>
<proteinExistence type="predicted"/>
<gene>
    <name evidence="5" type="ORF">GCM10010990_25830</name>
</gene>
<dbReference type="GO" id="GO:0003700">
    <property type="term" value="F:DNA-binding transcription factor activity"/>
    <property type="evidence" value="ECO:0007669"/>
    <property type="project" value="InterPro"/>
</dbReference>
<dbReference type="InterPro" id="IPR036390">
    <property type="entry name" value="WH_DNA-bd_sf"/>
</dbReference>
<dbReference type="PANTHER" id="PTHR33164">
    <property type="entry name" value="TRANSCRIPTIONAL REGULATOR, MARR FAMILY"/>
    <property type="match status" value="1"/>
</dbReference>